<organism evidence="1">
    <name type="scientific">viral metagenome</name>
    <dbReference type="NCBI Taxonomy" id="1070528"/>
    <lineage>
        <taxon>unclassified sequences</taxon>
        <taxon>metagenomes</taxon>
        <taxon>organismal metagenomes</taxon>
    </lineage>
</organism>
<accession>A0A6C0I2P0</accession>
<protein>
    <submittedName>
        <fullName evidence="1">Uncharacterized protein</fullName>
    </submittedName>
</protein>
<dbReference type="EMBL" id="MN740068">
    <property type="protein sequence ID" value="QHT86413.1"/>
    <property type="molecule type" value="Genomic_DNA"/>
</dbReference>
<sequence length="212" mass="24540">MNFPILETMAKASLLNSENFSVTNFQQIDLNDERNLLELEDPILTNHMLESRKTLEDYKKLYETKEIVKTKEEIDDELLDNSRLSASCMLLITENNTTLFNNLENIILQNSNLLKLNNGETPHGFPQVEDYAKINNVQFKKIVEHLNKRITDPLNTIIKSNENLIKLEKDIKKITTSYEILIGKLFNFNQLILEKNNKLITQLAELDMAADV</sequence>
<name>A0A6C0I2P0_9ZZZZ</name>
<proteinExistence type="predicted"/>
<evidence type="ECO:0000313" key="1">
    <source>
        <dbReference type="EMBL" id="QHT86413.1"/>
    </source>
</evidence>
<reference evidence="1" key="1">
    <citation type="journal article" date="2020" name="Nature">
        <title>Giant virus diversity and host interactions through global metagenomics.</title>
        <authorList>
            <person name="Schulz F."/>
            <person name="Roux S."/>
            <person name="Paez-Espino D."/>
            <person name="Jungbluth S."/>
            <person name="Walsh D.A."/>
            <person name="Denef V.J."/>
            <person name="McMahon K.D."/>
            <person name="Konstantinidis K.T."/>
            <person name="Eloe-Fadrosh E.A."/>
            <person name="Kyrpides N.C."/>
            <person name="Woyke T."/>
        </authorList>
    </citation>
    <scope>NUCLEOTIDE SEQUENCE</scope>
    <source>
        <strain evidence="1">GVMAG-M-3300023184-186</strain>
    </source>
</reference>
<dbReference type="AlphaFoldDB" id="A0A6C0I2P0"/>